<dbReference type="EMBL" id="BAAAAF010000004">
    <property type="protein sequence ID" value="GAA0035502.1"/>
    <property type="molecule type" value="Genomic_DNA"/>
</dbReference>
<protein>
    <submittedName>
        <fullName evidence="2">MarR family transcriptional regulator</fullName>
    </submittedName>
</protein>
<dbReference type="SUPFAM" id="SSF46785">
    <property type="entry name" value="Winged helix' DNA-binding domain"/>
    <property type="match status" value="1"/>
</dbReference>
<dbReference type="PANTHER" id="PTHR33164:SF57">
    <property type="entry name" value="MARR-FAMILY TRANSCRIPTIONAL REGULATOR"/>
    <property type="match status" value="1"/>
</dbReference>
<organism evidence="2 3">
    <name type="scientific">Brevibacterium metallidurans</name>
    <dbReference type="NCBI Taxonomy" id="1482676"/>
    <lineage>
        <taxon>Bacteria</taxon>
        <taxon>Bacillati</taxon>
        <taxon>Actinomycetota</taxon>
        <taxon>Actinomycetes</taxon>
        <taxon>Micrococcales</taxon>
        <taxon>Brevibacteriaceae</taxon>
        <taxon>Brevibacterium</taxon>
    </lineage>
</organism>
<sequence>MAVFASAVDGNLDKWLADSYRLGLTEYRALGFLRFADDRELRVSELARKVGLNPSSVTRLVSRLEAKGLAVRDVCEDDGRGVFAVLSDRGESLAAEIEQPFADRLRDVLASPDVHFPEFDAEVVGSAMSDVRRLLGE</sequence>
<dbReference type="RefSeq" id="WP_339392379.1">
    <property type="nucleotide sequence ID" value="NZ_BAAAAF010000004.1"/>
</dbReference>
<keyword evidence="3" id="KW-1185">Reference proteome</keyword>
<dbReference type="Proteomes" id="UP001498238">
    <property type="component" value="Unassembled WGS sequence"/>
</dbReference>
<dbReference type="CDD" id="cd00090">
    <property type="entry name" value="HTH_ARSR"/>
    <property type="match status" value="1"/>
</dbReference>
<dbReference type="InterPro" id="IPR036390">
    <property type="entry name" value="WH_DNA-bd_sf"/>
</dbReference>
<dbReference type="Pfam" id="PF12802">
    <property type="entry name" value="MarR_2"/>
    <property type="match status" value="1"/>
</dbReference>
<accession>A0ABN0SM67</accession>
<dbReference type="PROSITE" id="PS50995">
    <property type="entry name" value="HTH_MARR_2"/>
    <property type="match status" value="1"/>
</dbReference>
<dbReference type="SMART" id="SM00347">
    <property type="entry name" value="HTH_MARR"/>
    <property type="match status" value="1"/>
</dbReference>
<dbReference type="PANTHER" id="PTHR33164">
    <property type="entry name" value="TRANSCRIPTIONAL REGULATOR, MARR FAMILY"/>
    <property type="match status" value="1"/>
</dbReference>
<dbReference type="InterPro" id="IPR000835">
    <property type="entry name" value="HTH_MarR-typ"/>
</dbReference>
<evidence type="ECO:0000313" key="2">
    <source>
        <dbReference type="EMBL" id="GAA0035502.1"/>
    </source>
</evidence>
<gene>
    <name evidence="2" type="ORF">NCCP602_14630</name>
</gene>
<comment type="caution">
    <text evidence="2">The sequence shown here is derived from an EMBL/GenBank/DDBJ whole genome shotgun (WGS) entry which is preliminary data.</text>
</comment>
<dbReference type="InterPro" id="IPR011991">
    <property type="entry name" value="ArsR-like_HTH"/>
</dbReference>
<dbReference type="InterPro" id="IPR036388">
    <property type="entry name" value="WH-like_DNA-bd_sf"/>
</dbReference>
<proteinExistence type="predicted"/>
<name>A0ABN0SM67_9MICO</name>
<dbReference type="InterPro" id="IPR039422">
    <property type="entry name" value="MarR/SlyA-like"/>
</dbReference>
<dbReference type="PRINTS" id="PR00598">
    <property type="entry name" value="HTHMARR"/>
</dbReference>
<dbReference type="Gene3D" id="1.10.10.10">
    <property type="entry name" value="Winged helix-like DNA-binding domain superfamily/Winged helix DNA-binding domain"/>
    <property type="match status" value="1"/>
</dbReference>
<evidence type="ECO:0000259" key="1">
    <source>
        <dbReference type="PROSITE" id="PS50995"/>
    </source>
</evidence>
<reference evidence="2 3" key="1">
    <citation type="submission" date="2024-01" db="EMBL/GenBank/DDBJ databases">
        <title>Characterization of antibiotic resistant novel bacterial strains and their environmental applications.</title>
        <authorList>
            <person name="Manzoor S."/>
            <person name="Abbas S."/>
            <person name="Arshad M."/>
            <person name="Ahmed I."/>
        </authorList>
    </citation>
    <scope>NUCLEOTIDE SEQUENCE [LARGE SCALE GENOMIC DNA]</scope>
    <source>
        <strain evidence="2 3">NCCP-602</strain>
    </source>
</reference>
<feature type="domain" description="HTH marR-type" evidence="1">
    <location>
        <begin position="1"/>
        <end position="137"/>
    </location>
</feature>
<evidence type="ECO:0000313" key="3">
    <source>
        <dbReference type="Proteomes" id="UP001498238"/>
    </source>
</evidence>